<evidence type="ECO:0000256" key="5">
    <source>
        <dbReference type="ARBA" id="ARBA00022642"/>
    </source>
</evidence>
<dbReference type="SUPFAM" id="SSF51690">
    <property type="entry name" value="Nicotinate/Quinolinate PRTase C-terminal domain-like"/>
    <property type="match status" value="1"/>
</dbReference>
<dbReference type="GO" id="GO:0034213">
    <property type="term" value="P:quinolinate catabolic process"/>
    <property type="evidence" value="ECO:0007669"/>
    <property type="project" value="TreeGrafter"/>
</dbReference>
<feature type="domain" description="Quinolinate phosphoribosyl transferase N-terminal" evidence="11">
    <location>
        <begin position="25"/>
        <end position="99"/>
    </location>
</feature>
<evidence type="ECO:0000259" key="10">
    <source>
        <dbReference type="Pfam" id="PF01729"/>
    </source>
</evidence>
<name>A0A1D7TGF1_9BACT</name>
<dbReference type="PATRIC" id="fig|1193502.14.peg.289"/>
<dbReference type="PIRSF" id="PIRSF006250">
    <property type="entry name" value="NadC_ModD"/>
    <property type="match status" value="1"/>
</dbReference>
<dbReference type="SUPFAM" id="SSF54675">
    <property type="entry name" value="Nicotinate/Quinolinate PRTase N-terminal domain-like"/>
    <property type="match status" value="1"/>
</dbReference>
<proteinExistence type="inferred from homology"/>
<dbReference type="InterPro" id="IPR004393">
    <property type="entry name" value="NadC"/>
</dbReference>
<evidence type="ECO:0000256" key="2">
    <source>
        <dbReference type="ARBA" id="ARBA00004893"/>
    </source>
</evidence>
<organism evidence="12 13">
    <name type="scientific">Sulfurospirillum halorespirans DSM 13726</name>
    <dbReference type="NCBI Taxonomy" id="1193502"/>
    <lineage>
        <taxon>Bacteria</taxon>
        <taxon>Pseudomonadati</taxon>
        <taxon>Campylobacterota</taxon>
        <taxon>Epsilonproteobacteria</taxon>
        <taxon>Campylobacterales</taxon>
        <taxon>Sulfurospirillaceae</taxon>
        <taxon>Sulfurospirillum</taxon>
    </lineage>
</organism>
<keyword evidence="5" id="KW-0662">Pyridine nucleotide biosynthesis</keyword>
<evidence type="ECO:0000256" key="9">
    <source>
        <dbReference type="PIRNR" id="PIRNR006250"/>
    </source>
</evidence>
<accession>A0A1D7TGF1</accession>
<dbReference type="InterPro" id="IPR027277">
    <property type="entry name" value="NadC/ModD"/>
</dbReference>
<evidence type="ECO:0000256" key="7">
    <source>
        <dbReference type="ARBA" id="ARBA00022679"/>
    </source>
</evidence>
<evidence type="ECO:0000313" key="13">
    <source>
        <dbReference type="Proteomes" id="UP000094609"/>
    </source>
</evidence>
<dbReference type="InterPro" id="IPR013785">
    <property type="entry name" value="Aldolase_TIM"/>
</dbReference>
<dbReference type="RefSeq" id="WP_069477049.1">
    <property type="nucleotide sequence ID" value="NZ_CP017111.1"/>
</dbReference>
<dbReference type="GO" id="GO:0005737">
    <property type="term" value="C:cytoplasm"/>
    <property type="evidence" value="ECO:0007669"/>
    <property type="project" value="TreeGrafter"/>
</dbReference>
<dbReference type="UniPathway" id="UPA00253">
    <property type="reaction ID" value="UER00331"/>
</dbReference>
<protein>
    <recommendedName>
        <fullName evidence="4">nicotinate-nucleotide diphosphorylase (carboxylating)</fullName>
        <ecNumber evidence="4">2.4.2.19</ecNumber>
    </recommendedName>
    <alternativeName>
        <fullName evidence="8">Quinolinate phosphoribosyltransferase [decarboxylating]</fullName>
    </alternativeName>
</protein>
<dbReference type="CDD" id="cd01572">
    <property type="entry name" value="QPRTase"/>
    <property type="match status" value="1"/>
</dbReference>
<evidence type="ECO:0000259" key="11">
    <source>
        <dbReference type="Pfam" id="PF02749"/>
    </source>
</evidence>
<evidence type="ECO:0000256" key="6">
    <source>
        <dbReference type="ARBA" id="ARBA00022676"/>
    </source>
</evidence>
<dbReference type="Pfam" id="PF02749">
    <property type="entry name" value="QRPTase_N"/>
    <property type="match status" value="1"/>
</dbReference>
<reference evidence="13" key="1">
    <citation type="submission" date="2016-08" db="EMBL/GenBank/DDBJ databases">
        <title>Complete genome sequence of the organohalide-respiring Epsilonproteobacterium Sulfurospirillum halorespirans.</title>
        <authorList>
            <person name="Goris T."/>
            <person name="Zimmermann J."/>
            <person name="Schenz B."/>
            <person name="Lemos M."/>
            <person name="Hackermueller J."/>
            <person name="Diekert G."/>
        </authorList>
    </citation>
    <scope>NUCLEOTIDE SEQUENCE [LARGE SCALE GENOMIC DNA]</scope>
    <source>
        <strain>DSM 13726</strain>
        <strain evidence="13">PCE-M2</strain>
    </source>
</reference>
<evidence type="ECO:0000256" key="4">
    <source>
        <dbReference type="ARBA" id="ARBA00011944"/>
    </source>
</evidence>
<feature type="domain" description="Quinolinate phosphoribosyl transferase C-terminal" evidence="10">
    <location>
        <begin position="101"/>
        <end position="269"/>
    </location>
</feature>
<evidence type="ECO:0000256" key="3">
    <source>
        <dbReference type="ARBA" id="ARBA00009400"/>
    </source>
</evidence>
<keyword evidence="13" id="KW-1185">Reference proteome</keyword>
<keyword evidence="7 9" id="KW-0808">Transferase</keyword>
<dbReference type="InterPro" id="IPR036068">
    <property type="entry name" value="Nicotinate_pribotase-like_C"/>
</dbReference>
<dbReference type="GO" id="GO:0009435">
    <property type="term" value="P:NAD+ biosynthetic process"/>
    <property type="evidence" value="ECO:0007669"/>
    <property type="project" value="UniProtKB-UniPathway"/>
</dbReference>
<dbReference type="InterPro" id="IPR037128">
    <property type="entry name" value="Quinolinate_PRibosylTase_N_sf"/>
</dbReference>
<comment type="function">
    <text evidence="1">Involved in the catabolism of quinolinic acid (QA).</text>
</comment>
<sequence length="276" mass="30845">MIKTFVKKALEEDVGRGDLFSLVGKDSFASANIICKDEGIFAGKPYVKALCKMNKLDVTFYFDDGDTLQKGDLVALIEGKSKNILRCERTILNLMQHASGIASNVAAYKKILEGYRVKLLDTRKTRPHLRVFEKYAIRCGGGNNHRMGLDDCLMIKDTHLKTIDDLNVFIEEAREKLPFTCKIEIECEDVEFAKFAMQCGADIVMCDNMSYEAIEAVVAYKNSDFPHVLLEASGNITKENIVAYAQTGVDAISSGSLIHHAVWLDFSMKITHKTVI</sequence>
<evidence type="ECO:0000256" key="8">
    <source>
        <dbReference type="ARBA" id="ARBA00033102"/>
    </source>
</evidence>
<dbReference type="AlphaFoldDB" id="A0A1D7TGF1"/>
<dbReference type="EC" id="2.4.2.19" evidence="4"/>
<dbReference type="FunFam" id="3.20.20.70:FF:000030">
    <property type="entry name" value="Nicotinate-nucleotide pyrophosphorylase, carboxylating"/>
    <property type="match status" value="1"/>
</dbReference>
<dbReference type="InterPro" id="IPR002638">
    <property type="entry name" value="Quinolinate_PRibosylTrfase_C"/>
</dbReference>
<dbReference type="KEGG" id="shal:SHALO_0284"/>
<dbReference type="Gene3D" id="3.90.1170.20">
    <property type="entry name" value="Quinolinate phosphoribosyl transferase, N-terminal domain"/>
    <property type="match status" value="1"/>
</dbReference>
<dbReference type="Gene3D" id="3.20.20.70">
    <property type="entry name" value="Aldolase class I"/>
    <property type="match status" value="1"/>
</dbReference>
<evidence type="ECO:0000313" key="12">
    <source>
        <dbReference type="EMBL" id="AOO64081.1"/>
    </source>
</evidence>
<comment type="pathway">
    <text evidence="2">Cofactor biosynthesis; NAD(+) biosynthesis; nicotinate D-ribonucleotide from quinolinate: step 1/1.</text>
</comment>
<dbReference type="EMBL" id="CP017111">
    <property type="protein sequence ID" value="AOO64081.1"/>
    <property type="molecule type" value="Genomic_DNA"/>
</dbReference>
<dbReference type="PANTHER" id="PTHR32179">
    <property type="entry name" value="NICOTINATE-NUCLEOTIDE PYROPHOSPHORYLASE [CARBOXYLATING]"/>
    <property type="match status" value="1"/>
</dbReference>
<dbReference type="Pfam" id="PF01729">
    <property type="entry name" value="QRPTase_C"/>
    <property type="match status" value="1"/>
</dbReference>
<dbReference type="GO" id="GO:0004514">
    <property type="term" value="F:nicotinate-nucleotide diphosphorylase (carboxylating) activity"/>
    <property type="evidence" value="ECO:0007669"/>
    <property type="project" value="UniProtKB-EC"/>
</dbReference>
<keyword evidence="6 9" id="KW-0328">Glycosyltransferase</keyword>
<dbReference type="NCBIfam" id="TIGR00078">
    <property type="entry name" value="nadC"/>
    <property type="match status" value="1"/>
</dbReference>
<dbReference type="STRING" id="1193502.SHALO_0284"/>
<dbReference type="Proteomes" id="UP000094609">
    <property type="component" value="Chromosome"/>
</dbReference>
<gene>
    <name evidence="12" type="ORF">SHALO_0284</name>
</gene>
<dbReference type="PANTHER" id="PTHR32179:SF3">
    <property type="entry name" value="NICOTINATE-NUCLEOTIDE PYROPHOSPHORYLASE [CARBOXYLATING]"/>
    <property type="match status" value="1"/>
</dbReference>
<comment type="similarity">
    <text evidence="3 9">Belongs to the NadC/ModD family.</text>
</comment>
<evidence type="ECO:0000256" key="1">
    <source>
        <dbReference type="ARBA" id="ARBA00003237"/>
    </source>
</evidence>
<dbReference type="InterPro" id="IPR022412">
    <property type="entry name" value="Quinolinate_PRibosylTrfase_N"/>
</dbReference>